<feature type="transmembrane region" description="Helical" evidence="7">
    <location>
        <begin position="152"/>
        <end position="179"/>
    </location>
</feature>
<evidence type="ECO:0000256" key="4">
    <source>
        <dbReference type="ARBA" id="ARBA00022989"/>
    </source>
</evidence>
<feature type="transmembrane region" description="Helical" evidence="7">
    <location>
        <begin position="46"/>
        <end position="72"/>
    </location>
</feature>
<reference evidence="9" key="1">
    <citation type="submission" date="2023-07" db="EMBL/GenBank/DDBJ databases">
        <title>30 novel species of actinomycetes from the DSMZ collection.</title>
        <authorList>
            <person name="Nouioui I."/>
        </authorList>
    </citation>
    <scope>NUCLEOTIDE SEQUENCE [LARGE SCALE GENOMIC DNA]</scope>
    <source>
        <strain evidence="9">DSM 44743</strain>
    </source>
</reference>
<comment type="caution">
    <text evidence="8">The sequence shown here is derived from an EMBL/GenBank/DDBJ whole genome shotgun (WGS) entry which is preliminary data.</text>
</comment>
<dbReference type="Proteomes" id="UP001183390">
    <property type="component" value="Unassembled WGS sequence"/>
</dbReference>
<dbReference type="Pfam" id="PF03631">
    <property type="entry name" value="Virul_fac_BrkB"/>
    <property type="match status" value="1"/>
</dbReference>
<evidence type="ECO:0000256" key="5">
    <source>
        <dbReference type="ARBA" id="ARBA00023136"/>
    </source>
</evidence>
<evidence type="ECO:0000313" key="8">
    <source>
        <dbReference type="EMBL" id="MDT0332107.1"/>
    </source>
</evidence>
<dbReference type="PANTHER" id="PTHR30213">
    <property type="entry name" value="INNER MEMBRANE PROTEIN YHJD"/>
    <property type="match status" value="1"/>
</dbReference>
<protein>
    <submittedName>
        <fullName evidence="8">YihY/virulence factor BrkB family protein</fullName>
    </submittedName>
</protein>
<feature type="region of interest" description="Disordered" evidence="6">
    <location>
        <begin position="1"/>
        <end position="20"/>
    </location>
</feature>
<feature type="transmembrane region" description="Helical" evidence="7">
    <location>
        <begin position="265"/>
        <end position="286"/>
    </location>
</feature>
<feature type="compositionally biased region" description="Low complexity" evidence="6">
    <location>
        <begin position="10"/>
        <end position="20"/>
    </location>
</feature>
<dbReference type="RefSeq" id="WP_311514540.1">
    <property type="nucleotide sequence ID" value="NZ_JAVREP010000036.1"/>
</dbReference>
<feature type="transmembrane region" description="Helical" evidence="7">
    <location>
        <begin position="108"/>
        <end position="131"/>
    </location>
</feature>
<sequence length="329" mass="35312">MTRQPNERNAGAPEPAAAPTGTATFSWWEALKRTFREFREDNLSDLAAGLTYYGLLALFPALLVLVSLLGLAGPGATRTLTDNAEAVLPADVAEVVTSAIQNLQGNPAAAGIVGLVSLAIALWSASGYIAAFMRASNIVYDVPEGRPVWKTLPVRVGVTLLLVVLLTFTVLAIAATGAVSQRIGQVLGLGPVVATVWDIAKWPVLLLMVVFMIALLYWASPNARHGFRWFSPGSLLAVGIWLVASALFAVYVANFGSYDRTYGSLAALVVFLVWLWITNIAILLGAEFNAEVERGRAVEAGLPQGEEPYVQMRDVPEQRRPAPGRQRSV</sequence>
<feature type="region of interest" description="Disordered" evidence="6">
    <location>
        <begin position="303"/>
        <end position="329"/>
    </location>
</feature>
<evidence type="ECO:0000256" key="1">
    <source>
        <dbReference type="ARBA" id="ARBA00004651"/>
    </source>
</evidence>
<comment type="subcellular location">
    <subcellularLocation>
        <location evidence="1">Cell membrane</location>
        <topology evidence="1">Multi-pass membrane protein</topology>
    </subcellularLocation>
</comment>
<feature type="transmembrane region" description="Helical" evidence="7">
    <location>
        <begin position="230"/>
        <end position="253"/>
    </location>
</feature>
<evidence type="ECO:0000256" key="2">
    <source>
        <dbReference type="ARBA" id="ARBA00022475"/>
    </source>
</evidence>
<name>A0ABU2MHK8_9ACTN</name>
<accession>A0ABU2MHK8</accession>
<evidence type="ECO:0000256" key="3">
    <source>
        <dbReference type="ARBA" id="ARBA00022692"/>
    </source>
</evidence>
<keyword evidence="9" id="KW-1185">Reference proteome</keyword>
<evidence type="ECO:0000256" key="7">
    <source>
        <dbReference type="SAM" id="Phobius"/>
    </source>
</evidence>
<proteinExistence type="predicted"/>
<dbReference type="PIRSF" id="PIRSF035875">
    <property type="entry name" value="RNase_BN"/>
    <property type="match status" value="1"/>
</dbReference>
<organism evidence="8 9">
    <name type="scientific">Nocardiopsis lambiniae</name>
    <dbReference type="NCBI Taxonomy" id="3075539"/>
    <lineage>
        <taxon>Bacteria</taxon>
        <taxon>Bacillati</taxon>
        <taxon>Actinomycetota</taxon>
        <taxon>Actinomycetes</taxon>
        <taxon>Streptosporangiales</taxon>
        <taxon>Nocardiopsidaceae</taxon>
        <taxon>Nocardiopsis</taxon>
    </lineage>
</organism>
<keyword evidence="4 7" id="KW-1133">Transmembrane helix</keyword>
<dbReference type="PANTHER" id="PTHR30213:SF0">
    <property type="entry name" value="UPF0761 MEMBRANE PROTEIN YIHY"/>
    <property type="match status" value="1"/>
</dbReference>
<dbReference type="InterPro" id="IPR017039">
    <property type="entry name" value="Virul_fac_BrkB"/>
</dbReference>
<gene>
    <name evidence="8" type="ORF">RM479_27170</name>
</gene>
<feature type="transmembrane region" description="Helical" evidence="7">
    <location>
        <begin position="199"/>
        <end position="218"/>
    </location>
</feature>
<dbReference type="NCBIfam" id="TIGR00765">
    <property type="entry name" value="yihY_not_rbn"/>
    <property type="match status" value="1"/>
</dbReference>
<keyword evidence="5 7" id="KW-0472">Membrane</keyword>
<keyword evidence="3 7" id="KW-0812">Transmembrane</keyword>
<dbReference type="EMBL" id="JAVREP010000036">
    <property type="protein sequence ID" value="MDT0332107.1"/>
    <property type="molecule type" value="Genomic_DNA"/>
</dbReference>
<evidence type="ECO:0000256" key="6">
    <source>
        <dbReference type="SAM" id="MobiDB-lite"/>
    </source>
</evidence>
<evidence type="ECO:0000313" key="9">
    <source>
        <dbReference type="Proteomes" id="UP001183390"/>
    </source>
</evidence>
<keyword evidence="2" id="KW-1003">Cell membrane</keyword>